<keyword evidence="12" id="KW-1185">Reference proteome</keyword>
<feature type="transmembrane region" description="Helical" evidence="7">
    <location>
        <begin position="455"/>
        <end position="479"/>
    </location>
</feature>
<dbReference type="InterPro" id="IPR023408">
    <property type="entry name" value="MscS_beta-dom_sf"/>
</dbReference>
<dbReference type="Pfam" id="PF00924">
    <property type="entry name" value="MS_channel_2nd"/>
    <property type="match status" value="1"/>
</dbReference>
<feature type="transmembrane region" description="Helical" evidence="7">
    <location>
        <begin position="374"/>
        <end position="391"/>
    </location>
</feature>
<comment type="similarity">
    <text evidence="2">Belongs to the MscS (TC 1.A.23) family.</text>
</comment>
<dbReference type="Pfam" id="PF21082">
    <property type="entry name" value="MS_channel_3rd"/>
    <property type="match status" value="1"/>
</dbReference>
<reference evidence="11 12" key="1">
    <citation type="submission" date="2018-07" db="EMBL/GenBank/DDBJ databases">
        <title>Dyadobacter roseus sp. nov., isolated from rose rhizosphere soil.</title>
        <authorList>
            <person name="Chen L."/>
        </authorList>
    </citation>
    <scope>NUCLEOTIDE SEQUENCE [LARGE SCALE GENOMIC DNA]</scope>
    <source>
        <strain evidence="11 12">RS19</strain>
    </source>
</reference>
<evidence type="ECO:0000313" key="12">
    <source>
        <dbReference type="Proteomes" id="UP000256373"/>
    </source>
</evidence>
<dbReference type="InterPro" id="IPR010920">
    <property type="entry name" value="LSM_dom_sf"/>
</dbReference>
<dbReference type="Gene3D" id="2.30.30.60">
    <property type="match status" value="1"/>
</dbReference>
<feature type="transmembrane region" description="Helical" evidence="7">
    <location>
        <begin position="428"/>
        <end position="449"/>
    </location>
</feature>
<dbReference type="AlphaFoldDB" id="A0A3D8Y2R2"/>
<evidence type="ECO:0000256" key="1">
    <source>
        <dbReference type="ARBA" id="ARBA00004651"/>
    </source>
</evidence>
<dbReference type="InterPro" id="IPR052702">
    <property type="entry name" value="MscS-like_channel"/>
</dbReference>
<organism evidence="11 12">
    <name type="scientific">Dyadobacter luteus</name>
    <dbReference type="NCBI Taxonomy" id="2259619"/>
    <lineage>
        <taxon>Bacteria</taxon>
        <taxon>Pseudomonadati</taxon>
        <taxon>Bacteroidota</taxon>
        <taxon>Cytophagia</taxon>
        <taxon>Cytophagales</taxon>
        <taxon>Spirosomataceae</taxon>
        <taxon>Dyadobacter</taxon>
    </lineage>
</organism>
<keyword evidence="3" id="KW-1003">Cell membrane</keyword>
<feature type="transmembrane region" description="Helical" evidence="7">
    <location>
        <begin position="552"/>
        <end position="572"/>
    </location>
</feature>
<evidence type="ECO:0000313" key="11">
    <source>
        <dbReference type="EMBL" id="REA55966.1"/>
    </source>
</evidence>
<dbReference type="PANTHER" id="PTHR30347">
    <property type="entry name" value="POTASSIUM CHANNEL RELATED"/>
    <property type="match status" value="1"/>
</dbReference>
<accession>A0A3D8Y2R2</accession>
<keyword evidence="5 7" id="KW-1133">Transmembrane helix</keyword>
<dbReference type="Gene3D" id="1.10.287.1260">
    <property type="match status" value="1"/>
</dbReference>
<feature type="transmembrane region" description="Helical" evidence="7">
    <location>
        <begin position="397"/>
        <end position="416"/>
    </location>
</feature>
<feature type="domain" description="Mechanosensitive ion channel MscS" evidence="8">
    <location>
        <begin position="641"/>
        <end position="707"/>
    </location>
</feature>
<dbReference type="InterPro" id="IPR011014">
    <property type="entry name" value="MscS_channel_TM-2"/>
</dbReference>
<proteinExistence type="inferred from homology"/>
<dbReference type="SUPFAM" id="SSF82689">
    <property type="entry name" value="Mechanosensitive channel protein MscS (YggB), C-terminal domain"/>
    <property type="match status" value="1"/>
</dbReference>
<feature type="transmembrane region" description="Helical" evidence="7">
    <location>
        <begin position="282"/>
        <end position="301"/>
    </location>
</feature>
<evidence type="ECO:0000256" key="5">
    <source>
        <dbReference type="ARBA" id="ARBA00022989"/>
    </source>
</evidence>
<dbReference type="InterPro" id="IPR011066">
    <property type="entry name" value="MscS_channel_C_sf"/>
</dbReference>
<feature type="transmembrane region" description="Helical" evidence="7">
    <location>
        <begin position="322"/>
        <end position="338"/>
    </location>
</feature>
<keyword evidence="6 7" id="KW-0472">Membrane</keyword>
<evidence type="ECO:0000256" key="6">
    <source>
        <dbReference type="ARBA" id="ARBA00023136"/>
    </source>
</evidence>
<sequence>MALFFRLTSDANTKYMKHGSFHYLYVLVFITLVTGYTASLPDAIASPQQDTTQNVKGKVIPDTLLFRIEKVQAEITEINAANRRGYGTDKARQELQKIRASLTEVETALQVKNPLPAAKDLVNFRIMLTDIQKSSGQIRNTLTKYNSELQKRSDNIIAFSGDSLLKSEANDTTQRQLYATQIRELRQRLQQTGEVTVAHLDSVSRLLADVSAVYFSATDLQSTIDDYIKDQDRNVLDQEASYLWKAPVVDKSQTMAKMVRSSYAGQNRILRYFFNSTWDNRVILLLLVAGFFAWVFVNFRLLKKPKLREVSTEFEPQFIRPFPVLATLVVLFNLTPLFEPDSPSIYIELNQFLLLVTLSVLFNSSLDKSKIKWWYVLLFLYVGIVVLNMIVNESFFLRTALILLNAFSIYTAARFYRRSEITGVKSNFIKPAIITHIAVAALSILLNVFGRLSLAKAFGITGISSVIQLLSLAAFIQVLSEAMELHMKVSACSGGLFARVNINKSRHTFKQGLTFLAIWVWVVVFLINLNLLGPVGRFLGSILEKERALGNLKFSLENILFFSVIIWLANLLQKNVGLFFGEEDADFSGDRIQKSTKLSLLRLIIFVLGFLFAITVSGVPLNKVTVLLGALGVGIGLGLQNIINNFVSGIILIFEKPFGIGDFIELADKKGKVLEIGIRSSKMLTQQGSRVIIPNGDLLSGRLVNYSTHNARLKIELTLKVHADSDMETVKRLINEIVGKGEGIVKKAPKQILFNALGADNIEIKTLVWVSDVYAEAGFRSYFLENVLQKFREKGIKLM</sequence>
<evidence type="ECO:0000256" key="3">
    <source>
        <dbReference type="ARBA" id="ARBA00022475"/>
    </source>
</evidence>
<evidence type="ECO:0000259" key="9">
    <source>
        <dbReference type="Pfam" id="PF21082"/>
    </source>
</evidence>
<dbReference type="InterPro" id="IPR049278">
    <property type="entry name" value="MS_channel_C"/>
</dbReference>
<evidence type="ECO:0000256" key="2">
    <source>
        <dbReference type="ARBA" id="ARBA00008017"/>
    </source>
</evidence>
<feature type="transmembrane region" description="Helical" evidence="7">
    <location>
        <begin position="344"/>
        <end position="362"/>
    </location>
</feature>
<feature type="transmembrane region" description="Helical" evidence="7">
    <location>
        <begin position="627"/>
        <end position="654"/>
    </location>
</feature>
<evidence type="ECO:0000259" key="8">
    <source>
        <dbReference type="Pfam" id="PF00924"/>
    </source>
</evidence>
<feature type="transmembrane region" description="Helical" evidence="7">
    <location>
        <begin position="21"/>
        <end position="39"/>
    </location>
</feature>
<dbReference type="GO" id="GO:0008381">
    <property type="term" value="F:mechanosensitive monoatomic ion channel activity"/>
    <property type="evidence" value="ECO:0007669"/>
    <property type="project" value="UniProtKB-ARBA"/>
</dbReference>
<dbReference type="Pfam" id="PF21088">
    <property type="entry name" value="MS_channel_1st"/>
    <property type="match status" value="1"/>
</dbReference>
<dbReference type="InterPro" id="IPR049142">
    <property type="entry name" value="MS_channel_1st"/>
</dbReference>
<dbReference type="PANTHER" id="PTHR30347:SF1">
    <property type="entry name" value="MECHANOSENSITIVE CHANNEL MSCK"/>
    <property type="match status" value="1"/>
</dbReference>
<feature type="transmembrane region" description="Helical" evidence="7">
    <location>
        <begin position="513"/>
        <end position="532"/>
    </location>
</feature>
<evidence type="ECO:0000256" key="4">
    <source>
        <dbReference type="ARBA" id="ARBA00022692"/>
    </source>
</evidence>
<dbReference type="GO" id="GO:0005886">
    <property type="term" value="C:plasma membrane"/>
    <property type="evidence" value="ECO:0007669"/>
    <property type="project" value="UniProtKB-SubCell"/>
</dbReference>
<comment type="caution">
    <text evidence="11">The sequence shown here is derived from an EMBL/GenBank/DDBJ whole genome shotgun (WGS) entry which is preliminary data.</text>
</comment>
<keyword evidence="4 7" id="KW-0812">Transmembrane</keyword>
<dbReference type="SUPFAM" id="SSF50182">
    <property type="entry name" value="Sm-like ribonucleoproteins"/>
    <property type="match status" value="1"/>
</dbReference>
<feature type="domain" description="Mechanosensitive ion channel transmembrane helices 2/3" evidence="10">
    <location>
        <begin position="600"/>
        <end position="640"/>
    </location>
</feature>
<name>A0A3D8Y2R2_9BACT</name>
<dbReference type="EMBL" id="QNUL01000043">
    <property type="protein sequence ID" value="REA55966.1"/>
    <property type="molecule type" value="Genomic_DNA"/>
</dbReference>
<dbReference type="SUPFAM" id="SSF82861">
    <property type="entry name" value="Mechanosensitive channel protein MscS (YggB), transmembrane region"/>
    <property type="match status" value="1"/>
</dbReference>
<dbReference type="InterPro" id="IPR006685">
    <property type="entry name" value="MscS_channel_2nd"/>
</dbReference>
<comment type="subcellular location">
    <subcellularLocation>
        <location evidence="1">Cell membrane</location>
        <topology evidence="1">Multi-pass membrane protein</topology>
    </subcellularLocation>
</comment>
<protein>
    <submittedName>
        <fullName evidence="11">Mechanosensitive ion channel protein</fullName>
    </submittedName>
</protein>
<evidence type="ECO:0000259" key="10">
    <source>
        <dbReference type="Pfam" id="PF21088"/>
    </source>
</evidence>
<dbReference type="Proteomes" id="UP000256373">
    <property type="component" value="Unassembled WGS sequence"/>
</dbReference>
<dbReference type="Gene3D" id="3.30.70.100">
    <property type="match status" value="1"/>
</dbReference>
<gene>
    <name evidence="11" type="ORF">DSL64_27600</name>
</gene>
<feature type="transmembrane region" description="Helical" evidence="7">
    <location>
        <begin position="600"/>
        <end position="621"/>
    </location>
</feature>
<feature type="domain" description="Mechanosensitive ion channel MscS C-terminal" evidence="9">
    <location>
        <begin position="715"/>
        <end position="797"/>
    </location>
</feature>
<evidence type="ECO:0000256" key="7">
    <source>
        <dbReference type="SAM" id="Phobius"/>
    </source>
</evidence>